<dbReference type="AlphaFoldDB" id="A0A7S1TM65"/>
<accession>A0A7S1TM65</accession>
<gene>
    <name evidence="1" type="ORF">EAUS1353_LOCUS2705</name>
</gene>
<reference evidence="1" key="1">
    <citation type="submission" date="2021-01" db="EMBL/GenBank/DDBJ databases">
        <authorList>
            <person name="Corre E."/>
            <person name="Pelletier E."/>
            <person name="Niang G."/>
            <person name="Scheremetjew M."/>
            <person name="Finn R."/>
            <person name="Kale V."/>
            <person name="Holt S."/>
            <person name="Cochrane G."/>
            <person name="Meng A."/>
            <person name="Brown T."/>
            <person name="Cohen L."/>
        </authorList>
    </citation>
    <scope>NUCLEOTIDE SEQUENCE</scope>
    <source>
        <strain evidence="1">CCMP3124</strain>
    </source>
</reference>
<name>A0A7S1TM65_9RHOD</name>
<proteinExistence type="predicted"/>
<dbReference type="EMBL" id="HBGI01004208">
    <property type="protein sequence ID" value="CAD9240965.1"/>
    <property type="molecule type" value="Transcribed_RNA"/>
</dbReference>
<organism evidence="1">
    <name type="scientific">Erythrolobus australicus</name>
    <dbReference type="NCBI Taxonomy" id="1077150"/>
    <lineage>
        <taxon>Eukaryota</taxon>
        <taxon>Rhodophyta</taxon>
        <taxon>Bangiophyceae</taxon>
        <taxon>Porphyridiales</taxon>
        <taxon>Porphyridiaceae</taxon>
        <taxon>Erythrolobus</taxon>
    </lineage>
</organism>
<sequence length="99" mass="11191">MDERGSKACAGRECVSAAWKRAGKERAIDVDVASICNHYALSSPWCARWQTWSSVGRCSIERAVERVRLLNIRFVLCCSVQTQIDPELALLRLCITHHM</sequence>
<protein>
    <submittedName>
        <fullName evidence="1">Uncharacterized protein</fullName>
    </submittedName>
</protein>
<evidence type="ECO:0000313" key="1">
    <source>
        <dbReference type="EMBL" id="CAD9240965.1"/>
    </source>
</evidence>